<protein>
    <recommendedName>
        <fullName evidence="2">tRNA threonylcarbamoyladenosine biosynthesis protein TsaB</fullName>
    </recommendedName>
    <alternativeName>
        <fullName evidence="3">t(6)A37 threonylcarbamoyladenosine biosynthesis protein TsaB</fullName>
    </alternativeName>
</protein>
<gene>
    <name evidence="5" type="primary">tsaB</name>
    <name evidence="5" type="ORF">ACFFIT_03720</name>
</gene>
<dbReference type="InterPro" id="IPR000905">
    <property type="entry name" value="Gcp-like_dom"/>
</dbReference>
<dbReference type="RefSeq" id="WP_385876310.1">
    <property type="nucleotide sequence ID" value="NZ_JBHLXE010000037.1"/>
</dbReference>
<evidence type="ECO:0000313" key="5">
    <source>
        <dbReference type="EMBL" id="MFC0179215.1"/>
    </source>
</evidence>
<organism evidence="5 6">
    <name type="scientific">Thorsellia kenyensis</name>
    <dbReference type="NCBI Taxonomy" id="1549888"/>
    <lineage>
        <taxon>Bacteria</taxon>
        <taxon>Pseudomonadati</taxon>
        <taxon>Pseudomonadota</taxon>
        <taxon>Gammaproteobacteria</taxon>
        <taxon>Enterobacterales</taxon>
        <taxon>Thorselliaceae</taxon>
        <taxon>Thorsellia</taxon>
    </lineage>
</organism>
<sequence length="252" mass="27320">MNIEYSPIQYKLGRTLLAVDTATESCSAALLHQGKISSMQIDAPREHTEKILPMVDALLNDAQVSLKEIEAIVFGEGPGSFTGVRVGVSVAQALSFGINKPLIAISNLLALAQGAYALSGHTSVISAIDARMGEVYVAGYQFNCQESTWTEFINPMVISPSKLIDLLNNIKSSVPSVVAGTGFQTYPELYSTESIKPLYIDSLNPNLILLPHAKEMITLAIGKLENADFVSAFEAEPMYLRNEVTWQKLPGK</sequence>
<evidence type="ECO:0000256" key="2">
    <source>
        <dbReference type="ARBA" id="ARBA00019012"/>
    </source>
</evidence>
<dbReference type="EMBL" id="JBHLXE010000037">
    <property type="protein sequence ID" value="MFC0179215.1"/>
    <property type="molecule type" value="Genomic_DNA"/>
</dbReference>
<accession>A0ABV6CAS9</accession>
<comment type="similarity">
    <text evidence="1">Belongs to the KAE1 / TsaD family. TsaB subfamily.</text>
</comment>
<keyword evidence="5" id="KW-0012">Acyltransferase</keyword>
<keyword evidence="6" id="KW-1185">Reference proteome</keyword>
<reference evidence="5 6" key="1">
    <citation type="submission" date="2024-09" db="EMBL/GenBank/DDBJ databases">
        <authorList>
            <person name="Sun Q."/>
            <person name="Mori K."/>
        </authorList>
    </citation>
    <scope>NUCLEOTIDE SEQUENCE [LARGE SCALE GENOMIC DNA]</scope>
    <source>
        <strain evidence="5 6">CCM 8545</strain>
    </source>
</reference>
<evidence type="ECO:0000259" key="4">
    <source>
        <dbReference type="Pfam" id="PF00814"/>
    </source>
</evidence>
<dbReference type="NCBIfam" id="TIGR03725">
    <property type="entry name" value="T6A_YeaZ"/>
    <property type="match status" value="1"/>
</dbReference>
<evidence type="ECO:0000313" key="6">
    <source>
        <dbReference type="Proteomes" id="UP001589758"/>
    </source>
</evidence>
<dbReference type="CDD" id="cd24032">
    <property type="entry name" value="ASKHA_NBD_TsaB"/>
    <property type="match status" value="1"/>
</dbReference>
<dbReference type="Gene3D" id="3.30.420.40">
    <property type="match status" value="2"/>
</dbReference>
<proteinExistence type="inferred from homology"/>
<evidence type="ECO:0000256" key="1">
    <source>
        <dbReference type="ARBA" id="ARBA00010493"/>
    </source>
</evidence>
<feature type="domain" description="Gcp-like" evidence="4">
    <location>
        <begin position="43"/>
        <end position="171"/>
    </location>
</feature>
<dbReference type="PANTHER" id="PTHR11735:SF11">
    <property type="entry name" value="TRNA THREONYLCARBAMOYLADENOSINE BIOSYNTHESIS PROTEIN TSAB"/>
    <property type="match status" value="1"/>
</dbReference>
<dbReference type="InterPro" id="IPR022496">
    <property type="entry name" value="T6A_TsaB"/>
</dbReference>
<evidence type="ECO:0000256" key="3">
    <source>
        <dbReference type="ARBA" id="ARBA00032446"/>
    </source>
</evidence>
<dbReference type="GO" id="GO:0061711">
    <property type="term" value="F:tRNA N(6)-L-threonylcarbamoyladenine synthase activity"/>
    <property type="evidence" value="ECO:0007669"/>
    <property type="project" value="UniProtKB-EC"/>
</dbReference>
<name>A0ABV6CAS9_9GAMM</name>
<comment type="caution">
    <text evidence="5">The sequence shown here is derived from an EMBL/GenBank/DDBJ whole genome shotgun (WGS) entry which is preliminary data.</text>
</comment>
<keyword evidence="5" id="KW-0808">Transferase</keyword>
<dbReference type="Proteomes" id="UP001589758">
    <property type="component" value="Unassembled WGS sequence"/>
</dbReference>
<dbReference type="Pfam" id="PF00814">
    <property type="entry name" value="TsaD"/>
    <property type="match status" value="1"/>
</dbReference>
<dbReference type="SUPFAM" id="SSF53067">
    <property type="entry name" value="Actin-like ATPase domain"/>
    <property type="match status" value="2"/>
</dbReference>
<dbReference type="InterPro" id="IPR043129">
    <property type="entry name" value="ATPase_NBD"/>
</dbReference>
<dbReference type="PANTHER" id="PTHR11735">
    <property type="entry name" value="TRNA N6-ADENOSINE THREONYLCARBAMOYLTRANSFERASE"/>
    <property type="match status" value="1"/>
</dbReference>